<evidence type="ECO:0000313" key="2">
    <source>
        <dbReference type="Proteomes" id="UP000676310"/>
    </source>
</evidence>
<accession>A0A8J2HZ12</accession>
<reference evidence="1" key="1">
    <citation type="submission" date="2021-05" db="EMBL/GenBank/DDBJ databases">
        <authorList>
            <person name="Stam R."/>
        </authorList>
    </citation>
    <scope>NUCLEOTIDE SEQUENCE</scope>
    <source>
        <strain evidence="1">CS162</strain>
    </source>
</reference>
<proteinExistence type="predicted"/>
<evidence type="ECO:0000313" key="1">
    <source>
        <dbReference type="EMBL" id="CAG5155787.1"/>
    </source>
</evidence>
<gene>
    <name evidence="1" type="ORF">ALTATR162_LOCUS3834</name>
</gene>
<keyword evidence="2" id="KW-1185">Reference proteome</keyword>
<dbReference type="GeneID" id="67015434"/>
<dbReference type="AlphaFoldDB" id="A0A8J2HZ12"/>
<comment type="caution">
    <text evidence="1">The sequence shown here is derived from an EMBL/GenBank/DDBJ whole genome shotgun (WGS) entry which is preliminary data.</text>
</comment>
<dbReference type="OrthoDB" id="3788449at2759"/>
<dbReference type="EMBL" id="CAJRGZ010000017">
    <property type="protein sequence ID" value="CAG5155787.1"/>
    <property type="molecule type" value="Genomic_DNA"/>
</dbReference>
<dbReference type="Proteomes" id="UP000676310">
    <property type="component" value="Unassembled WGS sequence"/>
</dbReference>
<sequence length="246" mass="28042">MASAAIDGDRAPDLTEAVVTLQQTIRGFMRDVKTGREGFVLRPVVPADGGTNTAYVSITSADKETETQLEALEAQLRTLEQQLRSRGDWQLPDQLPNSSIPTVLDLADLSNAITLLDHLIESTKPTQQNTPQQTLSAYSWTWDPEWHEFYTYIPSQEVWVYLSRWKLNEIRNVWEHVSMSGANLMPDTAAEMLGAWEDWVWDSTWRRWYLEVDEIDTGEKSQIFASPWRIHADGEWVYVGGIEAVV</sequence>
<dbReference type="RefSeq" id="XP_043167377.1">
    <property type="nucleotide sequence ID" value="XM_043311442.1"/>
</dbReference>
<organism evidence="1 2">
    <name type="scientific">Alternaria atra</name>
    <dbReference type="NCBI Taxonomy" id="119953"/>
    <lineage>
        <taxon>Eukaryota</taxon>
        <taxon>Fungi</taxon>
        <taxon>Dikarya</taxon>
        <taxon>Ascomycota</taxon>
        <taxon>Pezizomycotina</taxon>
        <taxon>Dothideomycetes</taxon>
        <taxon>Pleosporomycetidae</taxon>
        <taxon>Pleosporales</taxon>
        <taxon>Pleosporineae</taxon>
        <taxon>Pleosporaceae</taxon>
        <taxon>Alternaria</taxon>
        <taxon>Alternaria sect. Ulocladioides</taxon>
    </lineage>
</organism>
<name>A0A8J2HZ12_9PLEO</name>
<protein>
    <submittedName>
        <fullName evidence="1">Uncharacterized protein</fullName>
    </submittedName>
</protein>